<dbReference type="RefSeq" id="WP_148978724.1">
    <property type="nucleotide sequence ID" value="NZ_JBNILM010000003.1"/>
</dbReference>
<evidence type="ECO:0000313" key="2">
    <source>
        <dbReference type="Proteomes" id="UP000324517"/>
    </source>
</evidence>
<accession>A0A5D4TGB2</accession>
<proteinExistence type="predicted"/>
<dbReference type="OrthoDB" id="9128325at2"/>
<comment type="caution">
    <text evidence="1">The sequence shown here is derived from an EMBL/GenBank/DDBJ whole genome shotgun (WGS) entry which is preliminary data.</text>
</comment>
<protein>
    <submittedName>
        <fullName evidence="1">IS1 family transposase</fullName>
    </submittedName>
</protein>
<name>A0A5D4TGB2_9BACI</name>
<sequence>MAFQKRLSSKDDVIVEIIPPVSEEELNERHSNYYALPPKKFAFKYRSHLHRPVTIQWEGKSYEIQFNQCINPFCKWFALPQKKYEAKGKPSHYQLDTPSNGDWSVKQIQCQAVPAATEKGISFNCKALALSNWSIADEISRLVRINTPQDNRPQYIFHKDDCSFQLEDPFNQPNSFYKQGFSSTGSQQYQCKSCKKKTSLTPKREESITYNQKRHDVLHLFVKLLLNKTPISRACEILGIGRGTYYEKLKFVYRRCIEFLERHETNKLSKMEFKEIWLSTDQMLYYLSNERKKGMGSKNFDDLDELNFQTRIVISSDVNSRYVFRSDIAYDWDINFSDIEEDTKLYNSDHLNDFMKRYARIIKFKNFPQPPTQNDTQTKAEYDYLLRKIKQRKNYKGGLHVSPTYTAIAHFWLIKQLLNASEWRFVTDQDKSLMSAIYRVFGKEIRLSDARHFLCQTDKTKSRTQSTKEYQQALEDLQNWGIEKGYDQQGATQLAILQLEELFRTHRFHEVKNASEGSYNIYADNPIEHPLASPDRGYRWIDCTTDLSSLEPMDIAKLAVNVSDQSTDAFMQLIRRRLSPLERPIHSAKADKKNYMYSNSNPEYAQMAVTILRTYYNFCFPLKTKNGKKTPAQRLGITDKQFDLKDIIYLR</sequence>
<evidence type="ECO:0000313" key="1">
    <source>
        <dbReference type="EMBL" id="TYS73831.1"/>
    </source>
</evidence>
<gene>
    <name evidence="1" type="ORF">FZC75_05810</name>
</gene>
<organism evidence="1 2">
    <name type="scientific">Sutcliffiella horikoshii</name>
    <dbReference type="NCBI Taxonomy" id="79883"/>
    <lineage>
        <taxon>Bacteria</taxon>
        <taxon>Bacillati</taxon>
        <taxon>Bacillota</taxon>
        <taxon>Bacilli</taxon>
        <taxon>Bacillales</taxon>
        <taxon>Bacillaceae</taxon>
        <taxon>Sutcliffiella</taxon>
    </lineage>
</organism>
<reference evidence="1 2" key="1">
    <citation type="submission" date="2019-08" db="EMBL/GenBank/DDBJ databases">
        <title>Bacillus genomes from the desert of Cuatro Cienegas, Coahuila.</title>
        <authorList>
            <person name="Olmedo-Alvarez G."/>
        </authorList>
    </citation>
    <scope>NUCLEOTIDE SEQUENCE [LARGE SCALE GENOMIC DNA]</scope>
    <source>
        <strain evidence="1 2">CH98b_3T</strain>
    </source>
</reference>
<dbReference type="Proteomes" id="UP000324517">
    <property type="component" value="Unassembled WGS sequence"/>
</dbReference>
<dbReference type="AlphaFoldDB" id="A0A5D4TGB2"/>
<dbReference type="EMBL" id="VTET01000002">
    <property type="protein sequence ID" value="TYS73831.1"/>
    <property type="molecule type" value="Genomic_DNA"/>
</dbReference>